<dbReference type="SUPFAM" id="SSF51735">
    <property type="entry name" value="NAD(P)-binding Rossmann-fold domains"/>
    <property type="match status" value="1"/>
</dbReference>
<gene>
    <name evidence="3" type="ORF">BP6252_07545</name>
</gene>
<comment type="similarity">
    <text evidence="1">Belongs to the short-chain dehydrogenases/reductases (SDR) family.</text>
</comment>
<dbReference type="InterPro" id="IPR036291">
    <property type="entry name" value="NAD(P)-bd_dom_sf"/>
</dbReference>
<protein>
    <submittedName>
        <fullName evidence="3">Uncharacterized protein</fullName>
    </submittedName>
</protein>
<dbReference type="AlphaFoldDB" id="A0A3D8RAA6"/>
<accession>A0A3D8RAA6</accession>
<dbReference type="STRING" id="1849047.A0A3D8RAA6"/>
<dbReference type="OrthoDB" id="1933717at2759"/>
<dbReference type="CDD" id="cd05233">
    <property type="entry name" value="SDR_c"/>
    <property type="match status" value="1"/>
</dbReference>
<keyword evidence="2" id="KW-0560">Oxidoreductase</keyword>
<dbReference type="PANTHER" id="PTHR43008">
    <property type="entry name" value="BENZIL REDUCTASE"/>
    <property type="match status" value="1"/>
</dbReference>
<dbReference type="Pfam" id="PF00106">
    <property type="entry name" value="adh_short"/>
    <property type="match status" value="1"/>
</dbReference>
<keyword evidence="4" id="KW-1185">Reference proteome</keyword>
<proteinExistence type="inferred from homology"/>
<evidence type="ECO:0000256" key="1">
    <source>
        <dbReference type="ARBA" id="ARBA00006484"/>
    </source>
</evidence>
<sequence>MKAPFPAPVTEWHNDTYAAIDPSRPELSVKGKKIVVTGGGYGIGRAVVEGFAIAGASAIAILGRKEQPLLDTKKAIESKYTTAISTHVADITDAAAVSKAASEIGTWDVLIMNAGYMSTPSSSMKSDVNEWWKAFEINVKGPFITAQEFLPTKGNNAIVVATATAGVSLPASMVTNVSSYVSSKLGLIKFIEVLAAENPDVHFTTIHPGTVETDMLTKSEMDLPTDKIELPAHYTVWVSSPEAAFLRGKFSSCNWDVDELKAKASQIADSPVFTTTINGMSSLL</sequence>
<evidence type="ECO:0000313" key="4">
    <source>
        <dbReference type="Proteomes" id="UP000256645"/>
    </source>
</evidence>
<reference evidence="3 4" key="1">
    <citation type="journal article" date="2018" name="IMA Fungus">
        <title>IMA Genome-F 9: Draft genome sequence of Annulohypoxylon stygium, Aspergillus mulundensis, Berkeleyomyces basicola (syn. Thielaviopsis basicola), Ceratocystis smalleyi, two Cercospora beticola strains, Coleophoma cylindrospora, Fusarium fracticaudum, Phialophora cf. hyalina, and Morchella septimelata.</title>
        <authorList>
            <person name="Wingfield B.D."/>
            <person name="Bills G.F."/>
            <person name="Dong Y."/>
            <person name="Huang W."/>
            <person name="Nel W.J."/>
            <person name="Swalarsk-Parry B.S."/>
            <person name="Vaghefi N."/>
            <person name="Wilken P.M."/>
            <person name="An Z."/>
            <person name="de Beer Z.W."/>
            <person name="De Vos L."/>
            <person name="Chen L."/>
            <person name="Duong T.A."/>
            <person name="Gao Y."/>
            <person name="Hammerbacher A."/>
            <person name="Kikkert J.R."/>
            <person name="Li Y."/>
            <person name="Li H."/>
            <person name="Li K."/>
            <person name="Li Q."/>
            <person name="Liu X."/>
            <person name="Ma X."/>
            <person name="Naidoo K."/>
            <person name="Pethybridge S.J."/>
            <person name="Sun J."/>
            <person name="Steenkamp E.T."/>
            <person name="van der Nest M.A."/>
            <person name="van Wyk S."/>
            <person name="Wingfield M.J."/>
            <person name="Xiong C."/>
            <person name="Yue Q."/>
            <person name="Zhang X."/>
        </authorList>
    </citation>
    <scope>NUCLEOTIDE SEQUENCE [LARGE SCALE GENOMIC DNA]</scope>
    <source>
        <strain evidence="3 4">BP6252</strain>
    </source>
</reference>
<dbReference type="InterPro" id="IPR002347">
    <property type="entry name" value="SDR_fam"/>
</dbReference>
<comment type="caution">
    <text evidence="3">The sequence shown here is derived from an EMBL/GenBank/DDBJ whole genome shotgun (WGS) entry which is preliminary data.</text>
</comment>
<evidence type="ECO:0000256" key="2">
    <source>
        <dbReference type="ARBA" id="ARBA00023002"/>
    </source>
</evidence>
<dbReference type="Proteomes" id="UP000256645">
    <property type="component" value="Unassembled WGS sequence"/>
</dbReference>
<dbReference type="EMBL" id="PDLM01000008">
    <property type="protein sequence ID" value="RDW70982.1"/>
    <property type="molecule type" value="Genomic_DNA"/>
</dbReference>
<dbReference type="PANTHER" id="PTHR43008:SF4">
    <property type="entry name" value="CHAIN DEHYDROGENASE, PUTATIVE (AFU_ORTHOLOGUE AFUA_4G08710)-RELATED"/>
    <property type="match status" value="1"/>
</dbReference>
<name>A0A3D8RAA6_9HELO</name>
<dbReference type="Gene3D" id="3.40.50.720">
    <property type="entry name" value="NAD(P)-binding Rossmann-like Domain"/>
    <property type="match status" value="1"/>
</dbReference>
<dbReference type="GO" id="GO:0050664">
    <property type="term" value="F:oxidoreductase activity, acting on NAD(P)H, oxygen as acceptor"/>
    <property type="evidence" value="ECO:0007669"/>
    <property type="project" value="TreeGrafter"/>
</dbReference>
<organism evidence="3 4">
    <name type="scientific">Coleophoma cylindrospora</name>
    <dbReference type="NCBI Taxonomy" id="1849047"/>
    <lineage>
        <taxon>Eukaryota</taxon>
        <taxon>Fungi</taxon>
        <taxon>Dikarya</taxon>
        <taxon>Ascomycota</taxon>
        <taxon>Pezizomycotina</taxon>
        <taxon>Leotiomycetes</taxon>
        <taxon>Helotiales</taxon>
        <taxon>Dermateaceae</taxon>
        <taxon>Coleophoma</taxon>
    </lineage>
</organism>
<dbReference type="PRINTS" id="PR00081">
    <property type="entry name" value="GDHRDH"/>
</dbReference>
<evidence type="ECO:0000313" key="3">
    <source>
        <dbReference type="EMBL" id="RDW70982.1"/>
    </source>
</evidence>
<dbReference type="GO" id="GO:0016616">
    <property type="term" value="F:oxidoreductase activity, acting on the CH-OH group of donors, NAD or NADP as acceptor"/>
    <property type="evidence" value="ECO:0007669"/>
    <property type="project" value="UniProtKB-ARBA"/>
</dbReference>